<accession>A0A9Q1EST4</accession>
<keyword evidence="3" id="KW-1185">Reference proteome</keyword>
<name>A0A9Q1EST4_SYNKA</name>
<proteinExistence type="predicted"/>
<evidence type="ECO:0000313" key="2">
    <source>
        <dbReference type="EMBL" id="KAJ8344393.1"/>
    </source>
</evidence>
<evidence type="ECO:0000313" key="3">
    <source>
        <dbReference type="Proteomes" id="UP001152622"/>
    </source>
</evidence>
<comment type="caution">
    <text evidence="2">The sequence shown here is derived from an EMBL/GenBank/DDBJ whole genome shotgun (WGS) entry which is preliminary data.</text>
</comment>
<gene>
    <name evidence="2" type="ORF">SKAU_G00317220</name>
</gene>
<reference evidence="2" key="1">
    <citation type="journal article" date="2023" name="Science">
        <title>Genome structures resolve the early diversification of teleost fishes.</title>
        <authorList>
            <person name="Parey E."/>
            <person name="Louis A."/>
            <person name="Montfort J."/>
            <person name="Bouchez O."/>
            <person name="Roques C."/>
            <person name="Iampietro C."/>
            <person name="Lluch J."/>
            <person name="Castinel A."/>
            <person name="Donnadieu C."/>
            <person name="Desvignes T."/>
            <person name="Floi Bucao C."/>
            <person name="Jouanno E."/>
            <person name="Wen M."/>
            <person name="Mejri S."/>
            <person name="Dirks R."/>
            <person name="Jansen H."/>
            <person name="Henkel C."/>
            <person name="Chen W.J."/>
            <person name="Zahm M."/>
            <person name="Cabau C."/>
            <person name="Klopp C."/>
            <person name="Thompson A.W."/>
            <person name="Robinson-Rechavi M."/>
            <person name="Braasch I."/>
            <person name="Lecointre G."/>
            <person name="Bobe J."/>
            <person name="Postlethwait J.H."/>
            <person name="Berthelot C."/>
            <person name="Roest Crollius H."/>
            <person name="Guiguen Y."/>
        </authorList>
    </citation>
    <scope>NUCLEOTIDE SEQUENCE</scope>
    <source>
        <strain evidence="2">WJC10195</strain>
    </source>
</reference>
<organism evidence="2 3">
    <name type="scientific">Synaphobranchus kaupii</name>
    <name type="common">Kaup's arrowtooth eel</name>
    <dbReference type="NCBI Taxonomy" id="118154"/>
    <lineage>
        <taxon>Eukaryota</taxon>
        <taxon>Metazoa</taxon>
        <taxon>Chordata</taxon>
        <taxon>Craniata</taxon>
        <taxon>Vertebrata</taxon>
        <taxon>Euteleostomi</taxon>
        <taxon>Actinopterygii</taxon>
        <taxon>Neopterygii</taxon>
        <taxon>Teleostei</taxon>
        <taxon>Anguilliformes</taxon>
        <taxon>Synaphobranchidae</taxon>
        <taxon>Synaphobranchus</taxon>
    </lineage>
</organism>
<dbReference type="Proteomes" id="UP001152622">
    <property type="component" value="Chromosome 13"/>
</dbReference>
<feature type="region of interest" description="Disordered" evidence="1">
    <location>
        <begin position="104"/>
        <end position="128"/>
    </location>
</feature>
<dbReference type="EMBL" id="JAINUF010000013">
    <property type="protein sequence ID" value="KAJ8344393.1"/>
    <property type="molecule type" value="Genomic_DNA"/>
</dbReference>
<feature type="compositionally biased region" description="Polar residues" evidence="1">
    <location>
        <begin position="115"/>
        <end position="128"/>
    </location>
</feature>
<protein>
    <submittedName>
        <fullName evidence="2">Uncharacterized protein</fullName>
    </submittedName>
</protein>
<sequence>MAALLALRAPAFNKINLLPASSRAPWRPAVTADRPGSAGPITRAGALLRRGFPRELQRECAGGKACVTPHGSHKHEPRYRLARRATVGLSVPLGQAFKRRVGARFPARASPTKGCASTTEPPSSVGSL</sequence>
<dbReference type="AlphaFoldDB" id="A0A9Q1EST4"/>
<evidence type="ECO:0000256" key="1">
    <source>
        <dbReference type="SAM" id="MobiDB-lite"/>
    </source>
</evidence>